<evidence type="ECO:0000313" key="1">
    <source>
        <dbReference type="EMBL" id="KAK1868187.1"/>
    </source>
</evidence>
<evidence type="ECO:0000313" key="2">
    <source>
        <dbReference type="Proteomes" id="UP000798662"/>
    </source>
</evidence>
<sequence>MASSRALAFVGGSLPGLHRAVASAAAASACRSLAARRGVPGLAAARPVKLLFDGECPLCVREVNFLKKKDADRGLVSFVDIADPAYDPEANAGLDYATAMGRIHAIEADGTVVQDVRVFRRVYEELGMGWVYAATKVPAVEAVANQVYGVWARARLALTGRGTMEEVMAARGECEDSCRM</sequence>
<keyword evidence="2" id="KW-1185">Reference proteome</keyword>
<reference evidence="1" key="1">
    <citation type="submission" date="2019-11" db="EMBL/GenBank/DDBJ databases">
        <title>Nori genome reveals adaptations in red seaweeds to the harsh intertidal environment.</title>
        <authorList>
            <person name="Wang D."/>
            <person name="Mao Y."/>
        </authorList>
    </citation>
    <scope>NUCLEOTIDE SEQUENCE</scope>
    <source>
        <tissue evidence="1">Gametophyte</tissue>
    </source>
</reference>
<accession>A0ACC3CDD8</accession>
<protein>
    <submittedName>
        <fullName evidence="1">Uncharacterized protein</fullName>
    </submittedName>
</protein>
<organism evidence="1 2">
    <name type="scientific">Pyropia yezoensis</name>
    <name type="common">Susabi-nori</name>
    <name type="synonym">Porphyra yezoensis</name>
    <dbReference type="NCBI Taxonomy" id="2788"/>
    <lineage>
        <taxon>Eukaryota</taxon>
        <taxon>Rhodophyta</taxon>
        <taxon>Bangiophyceae</taxon>
        <taxon>Bangiales</taxon>
        <taxon>Bangiaceae</taxon>
        <taxon>Pyropia</taxon>
    </lineage>
</organism>
<dbReference type="EMBL" id="CM020620">
    <property type="protein sequence ID" value="KAK1868187.1"/>
    <property type="molecule type" value="Genomic_DNA"/>
</dbReference>
<gene>
    <name evidence="1" type="ORF">I4F81_010681</name>
</gene>
<name>A0ACC3CDD8_PYRYE</name>
<dbReference type="Proteomes" id="UP000798662">
    <property type="component" value="Chromosome 3"/>
</dbReference>
<comment type="caution">
    <text evidence="1">The sequence shown here is derived from an EMBL/GenBank/DDBJ whole genome shotgun (WGS) entry which is preliminary data.</text>
</comment>
<proteinExistence type="predicted"/>